<gene>
    <name evidence="1" type="ORF">SLS63_010675</name>
</gene>
<name>A0ABR1NWF5_DIAER</name>
<dbReference type="SUPFAM" id="SSF52047">
    <property type="entry name" value="RNI-like"/>
    <property type="match status" value="1"/>
</dbReference>
<keyword evidence="2" id="KW-1185">Reference proteome</keyword>
<dbReference type="Gene3D" id="3.80.10.10">
    <property type="entry name" value="Ribonuclease Inhibitor"/>
    <property type="match status" value="1"/>
</dbReference>
<dbReference type="EMBL" id="JAKNSF020000091">
    <property type="protein sequence ID" value="KAK7717820.1"/>
    <property type="molecule type" value="Genomic_DNA"/>
</dbReference>
<proteinExistence type="predicted"/>
<accession>A0ABR1NWF5</accession>
<evidence type="ECO:0000313" key="2">
    <source>
        <dbReference type="Proteomes" id="UP001430848"/>
    </source>
</evidence>
<organism evidence="1 2">
    <name type="scientific">Diaporthe eres</name>
    <name type="common">Phomopsis oblonga</name>
    <dbReference type="NCBI Taxonomy" id="83184"/>
    <lineage>
        <taxon>Eukaryota</taxon>
        <taxon>Fungi</taxon>
        <taxon>Dikarya</taxon>
        <taxon>Ascomycota</taxon>
        <taxon>Pezizomycotina</taxon>
        <taxon>Sordariomycetes</taxon>
        <taxon>Sordariomycetidae</taxon>
        <taxon>Diaporthales</taxon>
        <taxon>Diaporthaceae</taxon>
        <taxon>Diaporthe</taxon>
        <taxon>Diaporthe eres species complex</taxon>
    </lineage>
</organism>
<comment type="caution">
    <text evidence="1">The sequence shown here is derived from an EMBL/GenBank/DDBJ whole genome shotgun (WGS) entry which is preliminary data.</text>
</comment>
<evidence type="ECO:0000313" key="1">
    <source>
        <dbReference type="EMBL" id="KAK7717820.1"/>
    </source>
</evidence>
<evidence type="ECO:0008006" key="3">
    <source>
        <dbReference type="Google" id="ProtNLM"/>
    </source>
</evidence>
<reference evidence="1 2" key="1">
    <citation type="submission" date="2024-02" db="EMBL/GenBank/DDBJ databases">
        <title>De novo assembly and annotation of 12 fungi associated with fruit tree decline syndrome in Ontario, Canada.</title>
        <authorList>
            <person name="Sulman M."/>
            <person name="Ellouze W."/>
            <person name="Ilyukhin E."/>
        </authorList>
    </citation>
    <scope>NUCLEOTIDE SEQUENCE [LARGE SCALE GENOMIC DNA]</scope>
    <source>
        <strain evidence="1 2">M169</strain>
    </source>
</reference>
<dbReference type="InterPro" id="IPR032675">
    <property type="entry name" value="LRR_dom_sf"/>
</dbReference>
<sequence>MADAFDRLRALPNELYNQILTHLDLLSIKSLRLTSPLHAAKCLSPAFLVYYEEQETDLTPKSLQRLREITIHPALAPAVKRLVVVAVFHDPSSLLARIRRLRDPLRGSEFYSGNSGRSTELLDKIGQLYRIMSSRHEQQGQFSDDIIGSLSHILENLGSVDVLKLTTRVLRPDLDKATPTSGSRFVNWNCLWADCHRLLKLVTSAMSMSKADVATFSVFNDCFGKVQSRHFLDLNTDLTNLDFLTNTGANIKCLNLGLSTVTVVPQTNDIVFSSDGSMKHLRAVRIPTSETRARADENFPGVALFLRQTPNLEALDLFLYNTLEGSPWAYSNLFSQISKTVHLPKLRRLTLRGIWTTLNSLLLFLRTHPDLTHIDLREVHVSGGIWEPVLKHFQTMHNLTELHLENLWSGSEHLLNLQPKNPVYDDEVRVLGHYFPTRNGTMVHTRDISVEELKDGLEFVKSRGSSRGKGSRHLMKWIQQRKIDYGPPEEPYVNSR</sequence>
<protein>
    <recommendedName>
        <fullName evidence="3">F-box domain-containing protein</fullName>
    </recommendedName>
</protein>
<dbReference type="Proteomes" id="UP001430848">
    <property type="component" value="Unassembled WGS sequence"/>
</dbReference>